<dbReference type="InterPro" id="IPR001609">
    <property type="entry name" value="Myosin_head_motor_dom-like"/>
</dbReference>
<dbReference type="SMART" id="SM00242">
    <property type="entry name" value="MYSc"/>
    <property type="match status" value="1"/>
</dbReference>
<dbReference type="InterPro" id="IPR036028">
    <property type="entry name" value="SH3-like_dom_sf"/>
</dbReference>
<evidence type="ECO:0000313" key="16">
    <source>
        <dbReference type="Proteomes" id="UP000009046"/>
    </source>
</evidence>
<dbReference type="AlphaFoldDB" id="E0VIC8"/>
<dbReference type="Pfam" id="PF06017">
    <property type="entry name" value="Myosin_TH1"/>
    <property type="match status" value="1"/>
</dbReference>
<dbReference type="EnsemblMetazoa" id="PHUM225150-RA">
    <property type="protein sequence ID" value="PHUM225150-PA"/>
    <property type="gene ID" value="PHUM225150"/>
</dbReference>
<dbReference type="RefSeq" id="XP_002425872.1">
    <property type="nucleotide sequence ID" value="XM_002425827.1"/>
</dbReference>
<feature type="binding site" evidence="9">
    <location>
        <begin position="89"/>
        <end position="96"/>
    </location>
    <ligand>
        <name>ATP</name>
        <dbReference type="ChEBI" id="CHEBI:30616"/>
    </ligand>
</feature>
<feature type="region of interest" description="Actin-binding" evidence="9">
    <location>
        <begin position="524"/>
        <end position="546"/>
    </location>
</feature>
<dbReference type="Proteomes" id="UP000009046">
    <property type="component" value="Unassembled WGS sequence"/>
</dbReference>
<dbReference type="GO" id="GO:0005524">
    <property type="term" value="F:ATP binding"/>
    <property type="evidence" value="ECO:0007669"/>
    <property type="project" value="UniProtKB-UniRule"/>
</dbReference>
<evidence type="ECO:0000256" key="4">
    <source>
        <dbReference type="ARBA" id="ARBA00022840"/>
    </source>
</evidence>
<evidence type="ECO:0000313" key="14">
    <source>
        <dbReference type="EMBL" id="EEB13134.1"/>
    </source>
</evidence>
<evidence type="ECO:0000256" key="10">
    <source>
        <dbReference type="SAM" id="MobiDB-lite"/>
    </source>
</evidence>
<reference evidence="14" key="2">
    <citation type="submission" date="2007-04" db="EMBL/GenBank/DDBJ databases">
        <title>The genome of the human body louse.</title>
        <authorList>
            <consortium name="The Human Body Louse Genome Consortium"/>
            <person name="Kirkness E."/>
            <person name="Walenz B."/>
            <person name="Hass B."/>
            <person name="Bruggner R."/>
            <person name="Strausberg R."/>
        </authorList>
    </citation>
    <scope>NUCLEOTIDE SEQUENCE</scope>
    <source>
        <strain evidence="14">USDA</strain>
    </source>
</reference>
<dbReference type="PRINTS" id="PR00452">
    <property type="entry name" value="SH3DOMAIN"/>
</dbReference>
<feature type="region of interest" description="Disordered" evidence="10">
    <location>
        <begin position="881"/>
        <end position="902"/>
    </location>
</feature>
<accession>E0VIC8</accession>
<dbReference type="InterPro" id="IPR001452">
    <property type="entry name" value="SH3_domain"/>
</dbReference>
<dbReference type="EMBL" id="AAZO01002613">
    <property type="status" value="NOT_ANNOTATED_CDS"/>
    <property type="molecule type" value="Genomic_DNA"/>
</dbReference>
<dbReference type="GO" id="GO:0000146">
    <property type="term" value="F:microfilament motor activity"/>
    <property type="evidence" value="ECO:0007669"/>
    <property type="project" value="TreeGrafter"/>
</dbReference>
<dbReference type="GO" id="GO:0051015">
    <property type="term" value="F:actin filament binding"/>
    <property type="evidence" value="ECO:0007669"/>
    <property type="project" value="TreeGrafter"/>
</dbReference>
<keyword evidence="2 8" id="KW-0728">SH3 domain</keyword>
<dbReference type="GO" id="GO:0005886">
    <property type="term" value="C:plasma membrane"/>
    <property type="evidence" value="ECO:0007669"/>
    <property type="project" value="TreeGrafter"/>
</dbReference>
<evidence type="ECO:0000259" key="13">
    <source>
        <dbReference type="PROSITE" id="PS51757"/>
    </source>
</evidence>
<keyword evidence="4 9" id="KW-0067">ATP-binding</keyword>
<name>E0VIC8_PEDHC</name>
<organism>
    <name type="scientific">Pediculus humanus subsp. corporis</name>
    <name type="common">Body louse</name>
    <dbReference type="NCBI Taxonomy" id="121224"/>
    <lineage>
        <taxon>Eukaryota</taxon>
        <taxon>Metazoa</taxon>
        <taxon>Ecdysozoa</taxon>
        <taxon>Arthropoda</taxon>
        <taxon>Hexapoda</taxon>
        <taxon>Insecta</taxon>
        <taxon>Pterygota</taxon>
        <taxon>Neoptera</taxon>
        <taxon>Paraneoptera</taxon>
        <taxon>Psocodea</taxon>
        <taxon>Troctomorpha</taxon>
        <taxon>Phthiraptera</taxon>
        <taxon>Anoplura</taxon>
        <taxon>Pediculidae</taxon>
        <taxon>Pediculus</taxon>
    </lineage>
</organism>
<protein>
    <submittedName>
        <fullName evidence="14 15">Myosin Ie, putative</fullName>
    </submittedName>
</protein>
<dbReference type="VEuPathDB" id="VectorBase:PHUM225150"/>
<dbReference type="PRINTS" id="PR00193">
    <property type="entry name" value="MYOSINHEAVY"/>
</dbReference>
<dbReference type="PROSITE" id="PS50002">
    <property type="entry name" value="SH3"/>
    <property type="match status" value="1"/>
</dbReference>
<dbReference type="Gene3D" id="1.20.58.530">
    <property type="match status" value="1"/>
</dbReference>
<keyword evidence="3 9" id="KW-0547">Nucleotide-binding</keyword>
<dbReference type="OrthoDB" id="6108017at2759"/>
<dbReference type="Pfam" id="PF00063">
    <property type="entry name" value="Myosin_head"/>
    <property type="match status" value="2"/>
</dbReference>
<dbReference type="PROSITE" id="PS51456">
    <property type="entry name" value="MYOSIN_MOTOR"/>
    <property type="match status" value="1"/>
</dbReference>
<sequence length="1048" mass="119479">MVLLSKITEEAIVDNLRKRYMDDYIFTCIGSVLISVNPFKQMPYFTDKEIETYQGAAPYENPPHIYGLADEMFRNMIIDRENQCVIISGESGAGKTVAAKYIMSFITKVSGGGLKVQHVKNVVLKSNPLLEAFGNAKTVRNNNSSRFGKYVEMLFDVRGEPIGGKISNFLLEKSRDLGILNPEYFNYLTFGGNYLVEGTNDAKNFKETLEAMNVMGLSKKKQFSILKIVSSVLHLGNINFSKNGNYAVVENEKFLTYPAYLLDVKVEELKSKLISRKFDGKWGSQSDTVNVTLNIEQACYTRDALAKAIYSKLFDYLVNVVNDAMATKANTYNVGILDIYGFEIFDKNGFEQFCINFVNEKLQQIFIELTLKSEQEEYAAEKIEWTPIHYFNNKIVCELIEGKKPPGIFCILDDVCATLHAVSSGADLDFQKKLNKAVRQHDHYVEGNDSFIIHHYAGKVSYDVHGFCDKNRDVLFSDLVELMQSSESKLLCRLFQHEDRSSGSSSNRRKSRPTTAGNKIRTQANALVEKLKNCRPHYVRCIKPNETKKSKEWLESSVRHQVEYLGLKENIRVRRAGFAYRRLFQKFLFRYGILTKETKNGRFWRGGDDKSGVEWIMKKLNIPLGSYQLGMTKVFIKAPETLFMLEEMREKKYNDYARIIQKAFKKHFARRQRDKEKLEASNLVVGKKQRRKNSLNRNFVGDYVGVGHVPSLVTLIGRKEKIVFAQTVKKYDRNFKTNQRCLILTETTLFLIETRDKTCRETIKRKIDLEKIDGVTLSTLKDDLIVIRVRESYDSLLEITFKTEFLYCLSKKYESRVGSPLTITFSNKFEFKIKKEDWGGGGGMRFVNFIQSESDNLGELEIFKSSGKVLNVTVSRGLPNTSGTRAFPEKSNVASSHKKNSTTKNIQVFKGSAAPPPPSDPVPPNQPVISSFKFNYQRFNEGKSKEIIPNGLLAHVTNTNTVTNDNILKSKMEKPIPGGGKPRPPLKPKPVMLSRCKAVYDYVAQDLDELSLTYGDIITIVKEHEGGWWQGRLKGKEGLFPSNYVEKM</sequence>
<dbReference type="EMBL" id="AAZO01002612">
    <property type="status" value="NOT_ANNOTATED_CDS"/>
    <property type="molecule type" value="Genomic_DNA"/>
</dbReference>
<evidence type="ECO:0000259" key="11">
    <source>
        <dbReference type="PROSITE" id="PS50002"/>
    </source>
</evidence>
<dbReference type="InterPro" id="IPR010926">
    <property type="entry name" value="Myosin_TH1"/>
</dbReference>
<feature type="domain" description="TH1" evidence="13">
    <location>
        <begin position="688"/>
        <end position="876"/>
    </location>
</feature>
<dbReference type="InterPro" id="IPR036961">
    <property type="entry name" value="Kinesin_motor_dom_sf"/>
</dbReference>
<dbReference type="SUPFAM" id="SSF50044">
    <property type="entry name" value="SH3-domain"/>
    <property type="match status" value="1"/>
</dbReference>
<dbReference type="GO" id="GO:0016459">
    <property type="term" value="C:myosin complex"/>
    <property type="evidence" value="ECO:0007669"/>
    <property type="project" value="UniProtKB-KW"/>
</dbReference>
<dbReference type="PANTHER" id="PTHR13140">
    <property type="entry name" value="MYOSIN"/>
    <property type="match status" value="1"/>
</dbReference>
<proteinExistence type="inferred from homology"/>
<gene>
    <name evidence="15" type="primary">8237903</name>
    <name evidence="14" type="ORF">Phum_PHUM225150</name>
</gene>
<evidence type="ECO:0000256" key="5">
    <source>
        <dbReference type="ARBA" id="ARBA00023123"/>
    </source>
</evidence>
<dbReference type="EMBL" id="DS235191">
    <property type="protein sequence ID" value="EEB13134.1"/>
    <property type="molecule type" value="Genomic_DNA"/>
</dbReference>
<evidence type="ECO:0000256" key="2">
    <source>
        <dbReference type="ARBA" id="ARBA00022443"/>
    </source>
</evidence>
<evidence type="ECO:0000256" key="6">
    <source>
        <dbReference type="ARBA" id="ARBA00023175"/>
    </source>
</evidence>
<reference evidence="15" key="3">
    <citation type="submission" date="2020-05" db="UniProtKB">
        <authorList>
            <consortium name="EnsemblMetazoa"/>
        </authorList>
    </citation>
    <scope>IDENTIFICATION</scope>
    <source>
        <strain evidence="15">USDA</strain>
    </source>
</reference>
<comment type="similarity">
    <text evidence="1 9">Belongs to the TRAFAC class myosin-kinesin ATPase superfamily. Myosin family.</text>
</comment>
<dbReference type="InParanoid" id="E0VIC8"/>
<dbReference type="Gene3D" id="3.40.850.10">
    <property type="entry name" value="Kinesin motor domain"/>
    <property type="match status" value="2"/>
</dbReference>
<dbReference type="Gene3D" id="1.20.120.720">
    <property type="entry name" value="Myosin VI head, motor domain, U50 subdomain"/>
    <property type="match status" value="1"/>
</dbReference>
<dbReference type="Gene3D" id="2.30.30.40">
    <property type="entry name" value="SH3 Domains"/>
    <property type="match status" value="1"/>
</dbReference>
<dbReference type="SMART" id="SM00326">
    <property type="entry name" value="SH3"/>
    <property type="match status" value="1"/>
</dbReference>
<keyword evidence="16" id="KW-1185">Reference proteome</keyword>
<evidence type="ECO:0000256" key="3">
    <source>
        <dbReference type="ARBA" id="ARBA00022741"/>
    </source>
</evidence>
<dbReference type="eggNOG" id="KOG0162">
    <property type="taxonomic scope" value="Eukaryota"/>
</dbReference>
<dbReference type="SUPFAM" id="SSF52540">
    <property type="entry name" value="P-loop containing nucleoside triphosphate hydrolases"/>
    <property type="match status" value="1"/>
</dbReference>
<dbReference type="GO" id="GO:0005737">
    <property type="term" value="C:cytoplasm"/>
    <property type="evidence" value="ECO:0007669"/>
    <property type="project" value="TreeGrafter"/>
</dbReference>
<dbReference type="Gene3D" id="1.20.5.4820">
    <property type="match status" value="1"/>
</dbReference>
<dbReference type="GO" id="GO:0006897">
    <property type="term" value="P:endocytosis"/>
    <property type="evidence" value="ECO:0007669"/>
    <property type="project" value="TreeGrafter"/>
</dbReference>
<evidence type="ECO:0000256" key="7">
    <source>
        <dbReference type="ARBA" id="ARBA00023203"/>
    </source>
</evidence>
<keyword evidence="5 9" id="KW-0518">Myosin</keyword>
<dbReference type="Gene3D" id="1.10.10.820">
    <property type="match status" value="1"/>
</dbReference>
<keyword evidence="6 9" id="KW-0505">Motor protein</keyword>
<dbReference type="Pfam" id="PF00018">
    <property type="entry name" value="SH3_1"/>
    <property type="match status" value="1"/>
</dbReference>
<dbReference type="CTD" id="8237903"/>
<dbReference type="GO" id="GO:0007015">
    <property type="term" value="P:actin filament organization"/>
    <property type="evidence" value="ECO:0007669"/>
    <property type="project" value="TreeGrafter"/>
</dbReference>
<reference evidence="14" key="1">
    <citation type="submission" date="2007-04" db="EMBL/GenBank/DDBJ databases">
        <title>Annotation of Pediculus humanus corporis strain USDA.</title>
        <authorList>
            <person name="Kirkness E."/>
            <person name="Hannick L."/>
            <person name="Hass B."/>
            <person name="Bruggner R."/>
            <person name="Lawson D."/>
            <person name="Bidwell S."/>
            <person name="Joardar V."/>
            <person name="Caler E."/>
            <person name="Walenz B."/>
            <person name="Inman J."/>
            <person name="Schobel S."/>
            <person name="Galinsky K."/>
            <person name="Amedeo P."/>
            <person name="Strausberg R."/>
        </authorList>
    </citation>
    <scope>NUCLEOTIDE SEQUENCE</scope>
    <source>
        <strain evidence="14">USDA</strain>
    </source>
</reference>
<feature type="region of interest" description="Disordered" evidence="10">
    <location>
        <begin position="500"/>
        <end position="519"/>
    </location>
</feature>
<keyword evidence="7 9" id="KW-0009">Actin-binding</keyword>
<dbReference type="STRING" id="121224.E0VIC8"/>
<dbReference type="GO" id="GO:0005902">
    <property type="term" value="C:microvillus"/>
    <property type="evidence" value="ECO:0007669"/>
    <property type="project" value="TreeGrafter"/>
</dbReference>
<feature type="domain" description="SH3" evidence="11">
    <location>
        <begin position="991"/>
        <end position="1048"/>
    </location>
</feature>
<feature type="domain" description="Myosin motor" evidence="12">
    <location>
        <begin position="1"/>
        <end position="650"/>
    </location>
</feature>
<dbReference type="InterPro" id="IPR027417">
    <property type="entry name" value="P-loop_NTPase"/>
</dbReference>
<evidence type="ECO:0000256" key="8">
    <source>
        <dbReference type="PROSITE-ProRule" id="PRU00192"/>
    </source>
</evidence>
<dbReference type="HOGENOM" id="CLU_000192_7_6_1"/>
<dbReference type="KEGG" id="phu:Phum_PHUM225150"/>
<evidence type="ECO:0000256" key="9">
    <source>
        <dbReference type="PROSITE-ProRule" id="PRU00782"/>
    </source>
</evidence>
<dbReference type="PANTHER" id="PTHR13140:SF729">
    <property type="entry name" value="UNCONVENTIONAL MYOSIN-IE"/>
    <property type="match status" value="1"/>
</dbReference>
<dbReference type="GeneID" id="8237903"/>
<evidence type="ECO:0000313" key="15">
    <source>
        <dbReference type="EnsemblMetazoa" id="PHUM225150-PA"/>
    </source>
</evidence>
<dbReference type="FunFam" id="1.20.58.530:FF:000007">
    <property type="entry name" value="Myosin IE"/>
    <property type="match status" value="1"/>
</dbReference>
<dbReference type="OMA" id="NDQENQC"/>
<evidence type="ECO:0000259" key="12">
    <source>
        <dbReference type="PROSITE" id="PS51456"/>
    </source>
</evidence>
<dbReference type="FunFam" id="2.30.30.40:FF:000072">
    <property type="entry name" value="Unconventional Myosin IB"/>
    <property type="match status" value="1"/>
</dbReference>
<evidence type="ECO:0000256" key="1">
    <source>
        <dbReference type="ARBA" id="ARBA00008314"/>
    </source>
</evidence>
<dbReference type="PROSITE" id="PS51757">
    <property type="entry name" value="TH1"/>
    <property type="match status" value="1"/>
</dbReference>